<organism evidence="1 2">
    <name type="scientific">Durusdinium trenchii</name>
    <dbReference type="NCBI Taxonomy" id="1381693"/>
    <lineage>
        <taxon>Eukaryota</taxon>
        <taxon>Sar</taxon>
        <taxon>Alveolata</taxon>
        <taxon>Dinophyceae</taxon>
        <taxon>Suessiales</taxon>
        <taxon>Symbiodiniaceae</taxon>
        <taxon>Durusdinium</taxon>
    </lineage>
</organism>
<reference evidence="1 2" key="1">
    <citation type="submission" date="2024-02" db="EMBL/GenBank/DDBJ databases">
        <authorList>
            <person name="Chen Y."/>
            <person name="Shah S."/>
            <person name="Dougan E. K."/>
            <person name="Thang M."/>
            <person name="Chan C."/>
        </authorList>
    </citation>
    <scope>NUCLEOTIDE SEQUENCE [LARGE SCALE GENOMIC DNA]</scope>
</reference>
<gene>
    <name evidence="1" type="ORF">SCF082_LOCUS8888</name>
</gene>
<dbReference type="Proteomes" id="UP001642464">
    <property type="component" value="Unassembled WGS sequence"/>
</dbReference>
<name>A0ABP0IVL4_9DINO</name>
<proteinExistence type="predicted"/>
<dbReference type="EMBL" id="CAXAMM010005125">
    <property type="protein sequence ID" value="CAK9006110.1"/>
    <property type="molecule type" value="Genomic_DNA"/>
</dbReference>
<accession>A0ABP0IVL4</accession>
<sequence>MWGNLKPLRQYGKLITKHYGSAKYDRGLPKEVSCGDTTTTWNGVSPTPRWSRGVEEGCYDLLK</sequence>
<evidence type="ECO:0000313" key="2">
    <source>
        <dbReference type="Proteomes" id="UP001642464"/>
    </source>
</evidence>
<protein>
    <submittedName>
        <fullName evidence="1">Uncharacterized protein</fullName>
    </submittedName>
</protein>
<keyword evidence="2" id="KW-1185">Reference proteome</keyword>
<comment type="caution">
    <text evidence="1">The sequence shown here is derived from an EMBL/GenBank/DDBJ whole genome shotgun (WGS) entry which is preliminary data.</text>
</comment>
<evidence type="ECO:0000313" key="1">
    <source>
        <dbReference type="EMBL" id="CAK9006110.1"/>
    </source>
</evidence>